<keyword evidence="8" id="KW-1185">Reference proteome</keyword>
<dbReference type="Proteomes" id="UP000191418">
    <property type="component" value="Unassembled WGS sequence"/>
</dbReference>
<gene>
    <name evidence="7" type="ORF">BTE48_14955</name>
</gene>
<dbReference type="GO" id="GO:0051082">
    <property type="term" value="F:unfolded protein binding"/>
    <property type="evidence" value="ECO:0007669"/>
    <property type="project" value="TreeGrafter"/>
</dbReference>
<dbReference type="GO" id="GO:0030288">
    <property type="term" value="C:outer membrane-bounded periplasmic space"/>
    <property type="evidence" value="ECO:0007669"/>
    <property type="project" value="TreeGrafter"/>
</dbReference>
<feature type="compositionally biased region" description="Gly residues" evidence="5">
    <location>
        <begin position="55"/>
        <end position="65"/>
    </location>
</feature>
<dbReference type="Pfam" id="PF07813">
    <property type="entry name" value="LTXXQ"/>
    <property type="match status" value="1"/>
</dbReference>
<feature type="signal peptide" evidence="6">
    <location>
        <begin position="1"/>
        <end position="31"/>
    </location>
</feature>
<dbReference type="PANTHER" id="PTHR38102:SF1">
    <property type="entry name" value="PERIPLASMIC CHAPERONE SPY"/>
    <property type="match status" value="1"/>
</dbReference>
<dbReference type="EMBL" id="MTSM01000029">
    <property type="protein sequence ID" value="OPX54290.1"/>
    <property type="molecule type" value="Genomic_DNA"/>
</dbReference>
<evidence type="ECO:0000256" key="6">
    <source>
        <dbReference type="SAM" id="SignalP"/>
    </source>
</evidence>
<protein>
    <recommendedName>
        <fullName evidence="9">Zinc resistance-associated protein</fullName>
    </recommendedName>
</protein>
<evidence type="ECO:0000256" key="1">
    <source>
        <dbReference type="ARBA" id="ARBA00004418"/>
    </source>
</evidence>
<sequence length="159" mass="18302">MAQHSNLSLKKKLLTGGLACVLAVGSISALADKDKDRERGGWGEHHERMSEGPMGHHGMGDGGFPMRGIDLDRKQRKQMEAIMDKHQDSNRDHRRTMRDMHDDYMQALLDNASDTELNSLISKRSDLMQKQMLQQSQVMREMLELLTPEQKEQLKKRYK</sequence>
<keyword evidence="4" id="KW-0574">Periplasm</keyword>
<dbReference type="Gene3D" id="1.20.120.1490">
    <property type="match status" value="1"/>
</dbReference>
<evidence type="ECO:0000256" key="3">
    <source>
        <dbReference type="ARBA" id="ARBA00022729"/>
    </source>
</evidence>
<organism evidence="7 8">
    <name type="scientific">Oceanospirillum multiglobuliferum</name>
    <dbReference type="NCBI Taxonomy" id="64969"/>
    <lineage>
        <taxon>Bacteria</taxon>
        <taxon>Pseudomonadati</taxon>
        <taxon>Pseudomonadota</taxon>
        <taxon>Gammaproteobacteria</taxon>
        <taxon>Oceanospirillales</taxon>
        <taxon>Oceanospirillaceae</taxon>
        <taxon>Oceanospirillum</taxon>
    </lineage>
</organism>
<evidence type="ECO:0000256" key="2">
    <source>
        <dbReference type="ARBA" id="ARBA00008441"/>
    </source>
</evidence>
<dbReference type="InterPro" id="IPR052211">
    <property type="entry name" value="Cpx_auxiliary_protein"/>
</dbReference>
<name>A0A1T4SF50_9GAMM</name>
<evidence type="ECO:0000256" key="5">
    <source>
        <dbReference type="SAM" id="MobiDB-lite"/>
    </source>
</evidence>
<proteinExistence type="inferred from homology"/>
<dbReference type="AlphaFoldDB" id="A0A1T4SF50"/>
<dbReference type="RefSeq" id="WP_078746517.1">
    <property type="nucleotide sequence ID" value="NZ_FUXG01000030.1"/>
</dbReference>
<accession>A0A1T4SF50</accession>
<keyword evidence="3 6" id="KW-0732">Signal</keyword>
<feature type="chain" id="PRO_5012820710" description="Zinc resistance-associated protein" evidence="6">
    <location>
        <begin position="32"/>
        <end position="159"/>
    </location>
</feature>
<reference evidence="7 8" key="1">
    <citation type="submission" date="2017-01" db="EMBL/GenBank/DDBJ databases">
        <title>Genome Sequencing of a Marine Spirillum, Oceanospirillum multiglobuliferum ATCC 33336, from Japan.</title>
        <authorList>
            <person name="Carney J.G."/>
            <person name="Trachtenberg A.M."/>
            <person name="Rheaume B.A."/>
            <person name="Linnane J.D."/>
            <person name="Pitts N.L."/>
            <person name="Mykles D.L."/>
            <person name="Maclea K.S."/>
        </authorList>
    </citation>
    <scope>NUCLEOTIDE SEQUENCE [LARGE SCALE GENOMIC DNA]</scope>
    <source>
        <strain evidence="7 8">ATCC 33336</strain>
    </source>
</reference>
<dbReference type="InterPro" id="IPR012899">
    <property type="entry name" value="LTXXQ"/>
</dbReference>
<evidence type="ECO:0000313" key="8">
    <source>
        <dbReference type="Proteomes" id="UP000191418"/>
    </source>
</evidence>
<feature type="region of interest" description="Disordered" evidence="5">
    <location>
        <begin position="36"/>
        <end position="69"/>
    </location>
</feature>
<dbReference type="PANTHER" id="PTHR38102">
    <property type="entry name" value="PERIPLASMIC CHAPERONE SPY"/>
    <property type="match status" value="1"/>
</dbReference>
<comment type="caution">
    <text evidence="7">The sequence shown here is derived from an EMBL/GenBank/DDBJ whole genome shotgun (WGS) entry which is preliminary data.</text>
</comment>
<comment type="subcellular location">
    <subcellularLocation>
        <location evidence="1">Periplasm</location>
    </subcellularLocation>
</comment>
<evidence type="ECO:0000256" key="4">
    <source>
        <dbReference type="ARBA" id="ARBA00022764"/>
    </source>
</evidence>
<comment type="similarity">
    <text evidence="2">Belongs to the CpxP/Spy family.</text>
</comment>
<evidence type="ECO:0008006" key="9">
    <source>
        <dbReference type="Google" id="ProtNLM"/>
    </source>
</evidence>
<evidence type="ECO:0000313" key="7">
    <source>
        <dbReference type="EMBL" id="OPX54290.1"/>
    </source>
</evidence>
<dbReference type="STRING" id="64969.SAMN02745127_03005"/>
<dbReference type="CDD" id="cd09916">
    <property type="entry name" value="CpxP_like"/>
    <property type="match status" value="1"/>
</dbReference>
<feature type="compositionally biased region" description="Basic and acidic residues" evidence="5">
    <location>
        <begin position="36"/>
        <end position="50"/>
    </location>
</feature>